<dbReference type="EMBL" id="CP136890">
    <property type="protein sequence ID" value="WOK95165.1"/>
    <property type="molecule type" value="Genomic_DNA"/>
</dbReference>
<sequence length="95" mass="10657">MESAGLRPRFPIYCSLLSPLSISSFQFPALSPIPIPLRLSLSLYLPIFIGGEDDIKGSKAFRVGLKDEDNVISKHKMTDDQVFNLERSKLSIVYK</sequence>
<keyword evidence="2" id="KW-1185">Reference proteome</keyword>
<organism evidence="1 2">
    <name type="scientific">Canna indica</name>
    <name type="common">Indian-shot</name>
    <dbReference type="NCBI Taxonomy" id="4628"/>
    <lineage>
        <taxon>Eukaryota</taxon>
        <taxon>Viridiplantae</taxon>
        <taxon>Streptophyta</taxon>
        <taxon>Embryophyta</taxon>
        <taxon>Tracheophyta</taxon>
        <taxon>Spermatophyta</taxon>
        <taxon>Magnoliopsida</taxon>
        <taxon>Liliopsida</taxon>
        <taxon>Zingiberales</taxon>
        <taxon>Cannaceae</taxon>
        <taxon>Canna</taxon>
    </lineage>
</organism>
<name>A0AAQ3JVN9_9LILI</name>
<evidence type="ECO:0000313" key="2">
    <source>
        <dbReference type="Proteomes" id="UP001327560"/>
    </source>
</evidence>
<dbReference type="Proteomes" id="UP001327560">
    <property type="component" value="Chromosome 1"/>
</dbReference>
<reference evidence="1 2" key="1">
    <citation type="submission" date="2023-10" db="EMBL/GenBank/DDBJ databases">
        <title>Chromosome-scale genome assembly provides insights into flower coloration mechanisms of Canna indica.</title>
        <authorList>
            <person name="Li C."/>
        </authorList>
    </citation>
    <scope>NUCLEOTIDE SEQUENCE [LARGE SCALE GENOMIC DNA]</scope>
    <source>
        <tissue evidence="1">Flower</tissue>
    </source>
</reference>
<protein>
    <submittedName>
        <fullName evidence="1">Uncharacterized protein</fullName>
    </submittedName>
</protein>
<dbReference type="AlphaFoldDB" id="A0AAQ3JVN9"/>
<evidence type="ECO:0000313" key="1">
    <source>
        <dbReference type="EMBL" id="WOK95165.1"/>
    </source>
</evidence>
<accession>A0AAQ3JVN9</accession>
<proteinExistence type="predicted"/>
<gene>
    <name evidence="1" type="ORF">Cni_G03872</name>
</gene>